<dbReference type="GO" id="GO:0005524">
    <property type="term" value="F:ATP binding"/>
    <property type="evidence" value="ECO:0007669"/>
    <property type="project" value="UniProtKB-KW"/>
</dbReference>
<dbReference type="InterPro" id="IPR005702">
    <property type="entry name" value="Wzc-like_C"/>
</dbReference>
<dbReference type="SUPFAM" id="SSF52540">
    <property type="entry name" value="P-loop containing nucleoside triphosphate hydrolases"/>
    <property type="match status" value="1"/>
</dbReference>
<proteinExistence type="inferred from homology"/>
<feature type="coiled-coil region" evidence="9">
    <location>
        <begin position="109"/>
        <end position="166"/>
    </location>
</feature>
<name>W4L6Y6_ENTF1</name>
<feature type="coiled-coil region" evidence="9">
    <location>
        <begin position="192"/>
        <end position="254"/>
    </location>
</feature>
<evidence type="ECO:0000313" key="12">
    <source>
        <dbReference type="EMBL" id="ETW93777.1"/>
    </source>
</evidence>
<keyword evidence="13" id="KW-1185">Reference proteome</keyword>
<dbReference type="EMBL" id="AZHW01001175">
    <property type="protein sequence ID" value="ETW93777.1"/>
    <property type="molecule type" value="Genomic_DNA"/>
</dbReference>
<dbReference type="GO" id="GO:0004715">
    <property type="term" value="F:non-membrane spanning protein tyrosine kinase activity"/>
    <property type="evidence" value="ECO:0007669"/>
    <property type="project" value="UniProtKB-EC"/>
</dbReference>
<feature type="region of interest" description="Disordered" evidence="10">
    <location>
        <begin position="1"/>
        <end position="20"/>
    </location>
</feature>
<evidence type="ECO:0000259" key="11">
    <source>
        <dbReference type="Pfam" id="PF13614"/>
    </source>
</evidence>
<feature type="domain" description="AAA" evidence="11">
    <location>
        <begin position="447"/>
        <end position="595"/>
    </location>
</feature>
<keyword evidence="9" id="KW-0175">Coiled coil</keyword>
<evidence type="ECO:0000256" key="2">
    <source>
        <dbReference type="ARBA" id="ARBA00011903"/>
    </source>
</evidence>
<dbReference type="Gene3D" id="3.40.50.300">
    <property type="entry name" value="P-loop containing nucleotide triphosphate hydrolases"/>
    <property type="match status" value="1"/>
</dbReference>
<keyword evidence="3" id="KW-0808">Transferase</keyword>
<gene>
    <name evidence="12" type="ORF">ETSY1_37750</name>
</gene>
<dbReference type="NCBIfam" id="TIGR01007">
    <property type="entry name" value="eps_fam"/>
    <property type="match status" value="1"/>
</dbReference>
<accession>W4L6Y6</accession>
<dbReference type="Pfam" id="PF13614">
    <property type="entry name" value="AAA_31"/>
    <property type="match status" value="1"/>
</dbReference>
<dbReference type="EC" id="2.7.10.2" evidence="2"/>
<reference evidence="12 13" key="1">
    <citation type="journal article" date="2014" name="Nature">
        <title>An environmental bacterial taxon with a large and distinct metabolic repertoire.</title>
        <authorList>
            <person name="Wilson M.C."/>
            <person name="Mori T."/>
            <person name="Ruckert C."/>
            <person name="Uria A.R."/>
            <person name="Helf M.J."/>
            <person name="Takada K."/>
            <person name="Gernert C."/>
            <person name="Steffens U.A."/>
            <person name="Heycke N."/>
            <person name="Schmitt S."/>
            <person name="Rinke C."/>
            <person name="Helfrich E.J."/>
            <person name="Brachmann A.O."/>
            <person name="Gurgui C."/>
            <person name="Wakimoto T."/>
            <person name="Kracht M."/>
            <person name="Crusemann M."/>
            <person name="Hentschel U."/>
            <person name="Abe I."/>
            <person name="Matsunaga S."/>
            <person name="Kalinowski J."/>
            <person name="Takeyama H."/>
            <person name="Piel J."/>
        </authorList>
    </citation>
    <scope>NUCLEOTIDE SEQUENCE [LARGE SCALE GENOMIC DNA]</scope>
    <source>
        <strain evidence="13">TSY1</strain>
    </source>
</reference>
<dbReference type="PANTHER" id="PTHR32309">
    <property type="entry name" value="TYROSINE-PROTEIN KINASE"/>
    <property type="match status" value="1"/>
</dbReference>
<evidence type="ECO:0000256" key="5">
    <source>
        <dbReference type="ARBA" id="ARBA00022777"/>
    </source>
</evidence>
<evidence type="ECO:0000256" key="7">
    <source>
        <dbReference type="ARBA" id="ARBA00023137"/>
    </source>
</evidence>
<comment type="catalytic activity">
    <reaction evidence="8">
        <text>L-tyrosyl-[protein] + ATP = O-phospho-L-tyrosyl-[protein] + ADP + H(+)</text>
        <dbReference type="Rhea" id="RHEA:10596"/>
        <dbReference type="Rhea" id="RHEA-COMP:10136"/>
        <dbReference type="Rhea" id="RHEA-COMP:20101"/>
        <dbReference type="ChEBI" id="CHEBI:15378"/>
        <dbReference type="ChEBI" id="CHEBI:30616"/>
        <dbReference type="ChEBI" id="CHEBI:46858"/>
        <dbReference type="ChEBI" id="CHEBI:61978"/>
        <dbReference type="ChEBI" id="CHEBI:456216"/>
        <dbReference type="EC" id="2.7.10.2"/>
    </reaction>
</comment>
<comment type="similarity">
    <text evidence="1">Belongs to the CpsD/CapB family.</text>
</comment>
<dbReference type="CDD" id="cd05387">
    <property type="entry name" value="BY-kinase"/>
    <property type="match status" value="1"/>
</dbReference>
<comment type="caution">
    <text evidence="12">The sequence shown here is derived from an EMBL/GenBank/DDBJ whole genome shotgun (WGS) entry which is preliminary data.</text>
</comment>
<dbReference type="PANTHER" id="PTHR32309:SF13">
    <property type="entry name" value="FERRIC ENTEROBACTIN TRANSPORT PROTEIN FEPE"/>
    <property type="match status" value="1"/>
</dbReference>
<evidence type="ECO:0000256" key="1">
    <source>
        <dbReference type="ARBA" id="ARBA00007316"/>
    </source>
</evidence>
<dbReference type="AlphaFoldDB" id="W4L6Y6"/>
<keyword evidence="6" id="KW-0067">ATP-binding</keyword>
<evidence type="ECO:0000313" key="13">
    <source>
        <dbReference type="Proteomes" id="UP000019141"/>
    </source>
</evidence>
<dbReference type="InterPro" id="IPR050445">
    <property type="entry name" value="Bact_polysacc_biosynth/exp"/>
</dbReference>
<evidence type="ECO:0000256" key="3">
    <source>
        <dbReference type="ARBA" id="ARBA00022679"/>
    </source>
</evidence>
<evidence type="ECO:0000256" key="8">
    <source>
        <dbReference type="ARBA" id="ARBA00051245"/>
    </source>
</evidence>
<evidence type="ECO:0000256" key="10">
    <source>
        <dbReference type="SAM" id="MobiDB-lite"/>
    </source>
</evidence>
<organism evidence="12 13">
    <name type="scientific">Entotheonella factor</name>
    <dbReference type="NCBI Taxonomy" id="1429438"/>
    <lineage>
        <taxon>Bacteria</taxon>
        <taxon>Pseudomonadati</taxon>
        <taxon>Nitrospinota/Tectimicrobiota group</taxon>
        <taxon>Candidatus Tectimicrobiota</taxon>
        <taxon>Candidatus Entotheonellia</taxon>
        <taxon>Candidatus Entotheonellales</taxon>
        <taxon>Candidatus Entotheonellaceae</taxon>
        <taxon>Candidatus Entotheonella</taxon>
    </lineage>
</organism>
<evidence type="ECO:0000256" key="6">
    <source>
        <dbReference type="ARBA" id="ARBA00022840"/>
    </source>
</evidence>
<keyword evidence="4" id="KW-0547">Nucleotide-binding</keyword>
<sequence>MQALQREGREAERSLAEPVVSDASAAGRLALPENGAGGKPMPAVKPPSAAFIARFQSRLIIRPDLAADIITVGYRAHDPQLAADVANTLADLYISFSCEPRFSAAQDAVNWLKARALETQKQVEDSERELENYKKEHDVYSVEDRIAGLTMQLTTLNAKIAEVETERVGFETLHRKLDEARDSPQIYALLPVLGENERIRELKNANDQLETELNQLRKRYGPGHPQVAKLQASRRQQQQELDDVLEQAIEASEARYELVKSREGSMRAQFDKLKDEVRGLNEIAIRYRSLERDAESNRRLGDMMLTRLKEASLIPTLQEGDTTRIIGAAGVPRVAINYRPGKTVATAGIVGLVIALGVAAGLGYLNNTIETPQEAEEFLGLSVIGLIGRFKPPRRMEPEIDKSLFVLHAPRSQLAEAFKSLRTNMIFSYADSPRKVFMVTSSTPNEGKTTISANLAVVMAQLEHRVLLIEADLRNPSLAQVFKVEGQTGLSKLLLDDHYDHAAELFGGNLSIVPAGDPPPNPAELLGSRRMQRYLEHVRELYDIIIIDTPPLLAVSDALALSPIVDGTLLVLRSSTTSFDQIRQSINHMASIKSDLLNTADREASILENKSNLGIGLVMNFLDQRVGQSYGYYGHYGNYYYHD</sequence>
<dbReference type="InterPro" id="IPR025669">
    <property type="entry name" value="AAA_dom"/>
</dbReference>
<keyword evidence="7" id="KW-0829">Tyrosine-protein kinase</keyword>
<dbReference type="InterPro" id="IPR027417">
    <property type="entry name" value="P-loop_NTPase"/>
</dbReference>
<protein>
    <recommendedName>
        <fullName evidence="2">non-specific protein-tyrosine kinase</fullName>
        <ecNumber evidence="2">2.7.10.2</ecNumber>
    </recommendedName>
</protein>
<dbReference type="GO" id="GO:0005886">
    <property type="term" value="C:plasma membrane"/>
    <property type="evidence" value="ECO:0007669"/>
    <property type="project" value="TreeGrafter"/>
</dbReference>
<keyword evidence="5" id="KW-0418">Kinase</keyword>
<evidence type="ECO:0000256" key="4">
    <source>
        <dbReference type="ARBA" id="ARBA00022741"/>
    </source>
</evidence>
<feature type="compositionally biased region" description="Basic and acidic residues" evidence="10">
    <location>
        <begin position="1"/>
        <end position="15"/>
    </location>
</feature>
<evidence type="ECO:0000256" key="9">
    <source>
        <dbReference type="SAM" id="Coils"/>
    </source>
</evidence>
<dbReference type="HOGENOM" id="CLU_009912_2_2_7"/>
<dbReference type="Proteomes" id="UP000019141">
    <property type="component" value="Unassembled WGS sequence"/>
</dbReference>